<gene>
    <name evidence="6" type="ORF">JCM19296_1056</name>
</gene>
<evidence type="ECO:0000259" key="4">
    <source>
        <dbReference type="Pfam" id="PF07726"/>
    </source>
</evidence>
<dbReference type="Gene3D" id="1.10.8.80">
    <property type="entry name" value="Magnesium chelatase subunit I, C-Terminal domain"/>
    <property type="match status" value="1"/>
</dbReference>
<dbReference type="PIRSF" id="PIRSF002849">
    <property type="entry name" value="AAA_ATPase_chaperone_MoxR_prd"/>
    <property type="match status" value="1"/>
</dbReference>
<dbReference type="InterPro" id="IPR011703">
    <property type="entry name" value="ATPase_AAA-3"/>
</dbReference>
<keyword evidence="2" id="KW-0067">ATP-binding</keyword>
<evidence type="ECO:0000313" key="7">
    <source>
        <dbReference type="Proteomes" id="UP000028980"/>
    </source>
</evidence>
<dbReference type="Proteomes" id="UP000028980">
    <property type="component" value="Unassembled WGS sequence"/>
</dbReference>
<feature type="domain" description="ChlI/MoxR AAA lid" evidence="5">
    <location>
        <begin position="246"/>
        <end position="317"/>
    </location>
</feature>
<dbReference type="InterPro" id="IPR041628">
    <property type="entry name" value="ChlI/MoxR_AAA_lid"/>
</dbReference>
<evidence type="ECO:0000259" key="5">
    <source>
        <dbReference type="Pfam" id="PF17863"/>
    </source>
</evidence>
<feature type="domain" description="ATPase AAA-3" evidence="4">
    <location>
        <begin position="44"/>
        <end position="173"/>
    </location>
</feature>
<dbReference type="PANTHER" id="PTHR42759">
    <property type="entry name" value="MOXR FAMILY PROTEIN"/>
    <property type="match status" value="1"/>
</dbReference>
<sequence length="318" mass="34959">MSDVTAIDNLVKKHQELKKEIAKIIIGQDEVIDQILISIFAGGHALLVGVPGLAKTLMVNTISQALGLQFKRIQFTPDLMPSDILGSEILDESRTFKFIKGPIFSNIILADEINRTPPKTQAALLEAMQEKTVTVAGHNYKLDAPYFVLATQNPIEQEGTYPLPEAQLDRFMFAINLEYPSFEEEVNVVKATTSNHKAQINALFNAQEIIDFQQLVRRIPVADNVIEYAVALVGKTRPKSEAAPAIVKGYIDWGGAGPRASQNLILAAKTHAAVNGKYSPDIEDVKAVATGILRHRIIKNYKAEAEGYTEDSIIAKIL</sequence>
<protein>
    <submittedName>
        <fullName evidence="6">MoxR protein</fullName>
    </submittedName>
</protein>
<dbReference type="GO" id="GO:0016887">
    <property type="term" value="F:ATP hydrolysis activity"/>
    <property type="evidence" value="ECO:0007669"/>
    <property type="project" value="InterPro"/>
</dbReference>
<dbReference type="Pfam" id="PF17863">
    <property type="entry name" value="AAA_lid_2"/>
    <property type="match status" value="1"/>
</dbReference>
<evidence type="ECO:0000256" key="2">
    <source>
        <dbReference type="ARBA" id="ARBA00022840"/>
    </source>
</evidence>
<name>A0A081D968_NONUL</name>
<dbReference type="InterPro" id="IPR027417">
    <property type="entry name" value="P-loop_NTPase"/>
</dbReference>
<comment type="caution">
    <text evidence="6">The sequence shown here is derived from an EMBL/GenBank/DDBJ whole genome shotgun (WGS) entry which is preliminary data.</text>
</comment>
<evidence type="ECO:0000256" key="3">
    <source>
        <dbReference type="ARBA" id="ARBA00061607"/>
    </source>
</evidence>
<keyword evidence="1" id="KW-0547">Nucleotide-binding</keyword>
<evidence type="ECO:0000313" key="6">
    <source>
        <dbReference type="EMBL" id="GAK75464.1"/>
    </source>
</evidence>
<organism evidence="6 7">
    <name type="scientific">Nonlabens ulvanivorans</name>
    <name type="common">Persicivirga ulvanivorans</name>
    <dbReference type="NCBI Taxonomy" id="906888"/>
    <lineage>
        <taxon>Bacteria</taxon>
        <taxon>Pseudomonadati</taxon>
        <taxon>Bacteroidota</taxon>
        <taxon>Flavobacteriia</taxon>
        <taxon>Flavobacteriales</taxon>
        <taxon>Flavobacteriaceae</taxon>
        <taxon>Nonlabens</taxon>
    </lineage>
</organism>
<dbReference type="SUPFAM" id="SSF52540">
    <property type="entry name" value="P-loop containing nucleoside triphosphate hydrolases"/>
    <property type="match status" value="1"/>
</dbReference>
<dbReference type="EMBL" id="BBLG01000002">
    <property type="protein sequence ID" value="GAK75464.1"/>
    <property type="molecule type" value="Genomic_DNA"/>
</dbReference>
<dbReference type="GO" id="GO:0005524">
    <property type="term" value="F:ATP binding"/>
    <property type="evidence" value="ECO:0007669"/>
    <property type="project" value="UniProtKB-KW"/>
</dbReference>
<dbReference type="PANTHER" id="PTHR42759:SF1">
    <property type="entry name" value="MAGNESIUM-CHELATASE SUBUNIT CHLD"/>
    <property type="match status" value="1"/>
</dbReference>
<dbReference type="Pfam" id="PF07726">
    <property type="entry name" value="AAA_3"/>
    <property type="match status" value="1"/>
</dbReference>
<comment type="similarity">
    <text evidence="3">Belongs to the MoxR family.</text>
</comment>
<evidence type="ECO:0000256" key="1">
    <source>
        <dbReference type="ARBA" id="ARBA00022741"/>
    </source>
</evidence>
<dbReference type="AlphaFoldDB" id="A0A081D968"/>
<dbReference type="FunFam" id="3.40.50.300:FF:000640">
    <property type="entry name" value="MoxR family ATPase"/>
    <property type="match status" value="1"/>
</dbReference>
<reference evidence="6 7" key="1">
    <citation type="journal article" date="2014" name="Genome Announc.">
        <title>Draft Genome Sequences of Marine Flavobacterium Nonlabens Strains NR17, NR24, NR27, NR32, NR33, and Ara13.</title>
        <authorList>
            <person name="Nakanishi M."/>
            <person name="Meirelles P."/>
            <person name="Suzuki R."/>
            <person name="Takatani N."/>
            <person name="Mino S."/>
            <person name="Suda W."/>
            <person name="Oshima K."/>
            <person name="Hattori M."/>
            <person name="Ohkuma M."/>
            <person name="Hosokawa M."/>
            <person name="Miyashita K."/>
            <person name="Thompson F.L."/>
            <person name="Niwa A."/>
            <person name="Sawabe T."/>
            <person name="Sawabe T."/>
        </authorList>
    </citation>
    <scope>NUCLEOTIDE SEQUENCE [LARGE SCALE GENOMIC DNA]</scope>
    <source>
        <strain evidence="7">JCM19296</strain>
    </source>
</reference>
<proteinExistence type="inferred from homology"/>
<dbReference type="InterPro" id="IPR050764">
    <property type="entry name" value="CbbQ/NirQ/NorQ/GpvN"/>
</dbReference>
<accession>A0A081D968</accession>
<dbReference type="Gene3D" id="3.40.50.300">
    <property type="entry name" value="P-loop containing nucleotide triphosphate hydrolases"/>
    <property type="match status" value="1"/>
</dbReference>